<feature type="compositionally biased region" description="Polar residues" evidence="2">
    <location>
        <begin position="2063"/>
        <end position="2072"/>
    </location>
</feature>
<dbReference type="InterPro" id="IPR001119">
    <property type="entry name" value="SLH_dom"/>
</dbReference>
<dbReference type="Pfam" id="PF00041">
    <property type="entry name" value="fn3"/>
    <property type="match status" value="1"/>
</dbReference>
<dbReference type="InterPro" id="IPR013783">
    <property type="entry name" value="Ig-like_fold"/>
</dbReference>
<dbReference type="SUPFAM" id="SSF49265">
    <property type="entry name" value="Fibronectin type III"/>
    <property type="match status" value="2"/>
</dbReference>
<dbReference type="PROSITE" id="PS51272">
    <property type="entry name" value="SLH"/>
    <property type="match status" value="3"/>
</dbReference>
<dbReference type="InterPro" id="IPR003961">
    <property type="entry name" value="FN3_dom"/>
</dbReference>
<evidence type="ECO:0000259" key="4">
    <source>
        <dbReference type="PROSITE" id="PS51272"/>
    </source>
</evidence>
<evidence type="ECO:0000259" key="3">
    <source>
        <dbReference type="PROSITE" id="PS50853"/>
    </source>
</evidence>
<dbReference type="Pfam" id="PF00395">
    <property type="entry name" value="SLH"/>
    <property type="match status" value="3"/>
</dbReference>
<feature type="domain" description="Fibronectin type-III" evidence="3">
    <location>
        <begin position="1975"/>
        <end position="2069"/>
    </location>
</feature>
<sequence>MGKLKVRRKISVLLLIAMLVQMAGWPGLNGVIGKANAAFYWNSAPNFAPMEGNQVQVYWDPPYDTEDYEQRFSYEVKFYSRPGLEPLGAPGYFSSPEQWEDPGTFISTRWIQTGMDPAVEYEVRVMARKEGETDILGTKSGTIRLQDTFQYYAELAVSYEEETNQTKRMKLHWKPSVRPQTTVYSLVVRKVGTAGGEWSFSDDIAHTPGAPGYDYSVSGLQPGQSYDVQLAAFDAAYNIELLETRITVPGGAGSPLWPPDAQLTVSGLTDNGFTIEWPQGTGDVAAYGLSYGVNGGAPVSRMLGILPRGYTFTGLSRGDLVDVAMTVVGSTYAASAPLLLSQRVGEAVPLSPKWPAGASLSVSDLSQEGFSVNWPKASGGVTEYKLSWAKNGGAPVEQTLAAVQCEGFPEVCRDRTKFTFGLEAGLEAGDRVGVSVKAVDGAGRESEPLALEQGVLKLEFSPQSVGLYGKMALKAGEPLGISLQTTNSGYEASVSIQYDSWIDGNGDLQPELVKRELEVGLTESPAEPGLYTADWIVAESLGIERIEQAVAVLKRSGTVISSPVAFGDINAQGSGSPYVTGNLKLDIEGDVSNAFVWVSPSNMSAFYLDIPGPGSYSFTQLFPGMATVQLKDKVSGVSLLPDRSVQVKGSQTVREPMNVDTESTELRITVQDDAGVPVPGVRTYYRIAEKEWRSAITDDTGRLRIREGVAKGDPVSVKLSRIPLHLKELLGERHLTLTEGLNEEIVTLERGKLVMLSGQVTRHTGPIEGFHLTVSPYSGNQDNKGYVRQLQTDANGRYAVQVFAGVELRINGYNEHASLPPLAVVVGDTDVQQDLTPVEKRPGTIRVTVKRQNVDGSWIVHGESGIASYTMQSYEPVLTYVSNGQRIDSRYYPFNVSGKPGDEFRLCMRYNEYKIDYSCKIFTLDDNREGHVEFSFAAGGGMVRWVFDPTLMFQPGMPWNSGWMYRVTSANGRFDETFFFPWMPRFSFSEYLPAGEYTVLIYHAERGLAESYSRTFTIRGGEAGDQEVQIDLFRERMNPATKGASFAVSTMDAVPGDSVDIRAEYTRSPDVGPPATSLTETTFEVALPAGGAVVPGSVLVDEKPLASSLWTVQDGKLVVKTGSISFYYGRKLVRATVKLPVDYPDRTAVLTGTLRYTAGSESGTLSLGQRTISVAPVTLEAPDRTKTRELLLQGRATAGSNILIYEREQLLGQTRTADSGVWQYAVELPDRGVNYSYQLSAVAEINGLSRASDAREVIYTSVGPRLTKVTLSNDWGFYHSFDPNKGISKFPFLLEPGNMFIDLEFDEPDAVSEAIVSLGFHREGAYRTESGIYRSLIKVVNMEEITGPLYVSYHEVPADSGIAPRTETELRQTLAWWLRDADIPQPDEVETVRDGSGKETYSVSYDLPSRLGSGARAELSLYAETSVAYDPAGKPRMSVNGRTLYGASGSAKLAPGSPTPFPSAPTGYRDSAEMVRSFIRSDQAKNMSLIAEFSAYVRYEQAGGGNVKILSAPAEIAKTGTQILVEGIDMGLTLEGSGGFESTLDSIQERIKSAYARCSSHSAHRYHNAYEDIMGDMMAAESAKWVASLGLFAIGAGAPGPGTLIAGLTAVAGQGLGKVIDKEMSYELAEIDRAVDRDIECEPKDPNSESGKTSEGFRIIAKPTWLYDPSGYVYEAVPEERLEGVKATVMQWDEAASAWTDWDAEWFLQQNPQVTDRSGKYRWDVPPGRWKVRYEKDGYETVYSHEMTVLPPHFDVNIAMTSTTAPVVSGVRSENGGRSVDIVFSKHMRTDGFPAAAVQVKRGGALIAGVLKPVAPAADGALAKLWSFEPEPGAGLAAGDRLEVTVKAGTPSYNGLATAYDQTFLIEVMADDRTPPDPATNVRVTPGHRKLIVTWNDPEDDDLESMLIEWKETSGTGYRQLTVGKGVGLAELVSLQAWTDYEIRIVAVDAAGNRSDGAALREKPGLTAGKADLIGPSAVIGASAAAGTDQITIAWSDPADPDLNGVLVNWRERGKAEDDGGATVVKGQQRYTIIGLQPGRTYEIRLMADDESGNRSEAVVLTTATSGSDTGTNPGGSYPNTGPGAGTPPGTPPAVTDGAETIKWRDLFLGNTYYPALGGRLLLRAEGPQTSSAGNYELAVREASDVRWPADIRFIHAAGAFELGISGDWLPHSERILRIRMSIDEEKWEQLDRRLLAIYRADPDKPGTWHYAGGRWDPDSGRLEAVIGQPGVYAVMAFAPSFVDLAGHWSEQTVRLLASRQLANGVDEGVFAPDLPVTRAELAAFLIRLLDLAGGAATGNGLDSGASSGGGYPALERYSDADTSAWYAPVLERAVQIGLLEGSGTKLRPNDPATREEAAVIAYRIIGMLHVPETGTGNPAAGANGAAASGDRQTETYADEELLSPWAGEAVRHLSGRGLVNGYPDGRFDPHSDITRAQAAQIIMNIAQAFGLL</sequence>
<accession>A0A927C6X6</accession>
<dbReference type="PANTHER" id="PTHR46708">
    <property type="entry name" value="TENASCIN"/>
    <property type="match status" value="1"/>
</dbReference>
<dbReference type="Proteomes" id="UP000639396">
    <property type="component" value="Unassembled WGS sequence"/>
</dbReference>
<dbReference type="Gene3D" id="2.60.40.1120">
    <property type="entry name" value="Carboxypeptidase-like, regulatory domain"/>
    <property type="match status" value="1"/>
</dbReference>
<dbReference type="Gene3D" id="2.60.40.10">
    <property type="entry name" value="Immunoglobulins"/>
    <property type="match status" value="3"/>
</dbReference>
<name>A0A927C6X6_9BACL</name>
<dbReference type="RefSeq" id="WP_190927112.1">
    <property type="nucleotide sequence ID" value="NZ_JACXJA010000010.1"/>
</dbReference>
<feature type="domain" description="Fibronectin type-III" evidence="3">
    <location>
        <begin position="153"/>
        <end position="250"/>
    </location>
</feature>
<evidence type="ECO:0000256" key="1">
    <source>
        <dbReference type="ARBA" id="ARBA00022737"/>
    </source>
</evidence>
<dbReference type="SMART" id="SM00060">
    <property type="entry name" value="FN3"/>
    <property type="match status" value="7"/>
</dbReference>
<dbReference type="EMBL" id="JACXJA010000010">
    <property type="protein sequence ID" value="MBD2862335.1"/>
    <property type="molecule type" value="Genomic_DNA"/>
</dbReference>
<evidence type="ECO:0000256" key="2">
    <source>
        <dbReference type="SAM" id="MobiDB-lite"/>
    </source>
</evidence>
<reference evidence="5" key="1">
    <citation type="submission" date="2020-09" db="EMBL/GenBank/DDBJ databases">
        <title>A novel bacterium of genus Paenibacillus, isolated from South China Sea.</title>
        <authorList>
            <person name="Huang H."/>
            <person name="Mo K."/>
            <person name="Hu Y."/>
        </authorList>
    </citation>
    <scope>NUCLEOTIDE SEQUENCE</scope>
    <source>
        <strain evidence="5">IB182363</strain>
    </source>
</reference>
<feature type="domain" description="SLH" evidence="4">
    <location>
        <begin position="2314"/>
        <end position="2376"/>
    </location>
</feature>
<dbReference type="InterPro" id="IPR036116">
    <property type="entry name" value="FN3_sf"/>
</dbReference>
<dbReference type="PROSITE" id="PS50853">
    <property type="entry name" value="FN3"/>
    <property type="match status" value="3"/>
</dbReference>
<comment type="caution">
    <text evidence="5">The sequence shown here is derived from an EMBL/GenBank/DDBJ whole genome shotgun (WGS) entry which is preliminary data.</text>
</comment>
<dbReference type="PANTHER" id="PTHR46708:SF2">
    <property type="entry name" value="FIBRONECTIN TYPE-III DOMAIN-CONTAINING PROTEIN"/>
    <property type="match status" value="1"/>
</dbReference>
<feature type="region of interest" description="Disordered" evidence="2">
    <location>
        <begin position="2063"/>
        <end position="2096"/>
    </location>
</feature>
<protein>
    <submittedName>
        <fullName evidence="5">Fibronectin type III domain-containing protein</fullName>
    </submittedName>
</protein>
<gene>
    <name evidence="5" type="ORF">IDH45_10100</name>
</gene>
<feature type="domain" description="SLH" evidence="4">
    <location>
        <begin position="2237"/>
        <end position="2300"/>
    </location>
</feature>
<dbReference type="CDD" id="cd00063">
    <property type="entry name" value="FN3"/>
    <property type="match status" value="3"/>
</dbReference>
<feature type="domain" description="SLH" evidence="4">
    <location>
        <begin position="2394"/>
        <end position="2453"/>
    </location>
</feature>
<organism evidence="5 6">
    <name type="scientific">Paenibacillus oceani</name>
    <dbReference type="NCBI Taxonomy" id="2772510"/>
    <lineage>
        <taxon>Bacteria</taxon>
        <taxon>Bacillati</taxon>
        <taxon>Bacillota</taxon>
        <taxon>Bacilli</taxon>
        <taxon>Bacillales</taxon>
        <taxon>Paenibacillaceae</taxon>
        <taxon>Paenibacillus</taxon>
    </lineage>
</organism>
<feature type="domain" description="Fibronectin type-III" evidence="3">
    <location>
        <begin position="1875"/>
        <end position="1970"/>
    </location>
</feature>
<proteinExistence type="predicted"/>
<dbReference type="InterPro" id="IPR050991">
    <property type="entry name" value="ECM_Regulatory_Proteins"/>
</dbReference>
<evidence type="ECO:0000313" key="5">
    <source>
        <dbReference type="EMBL" id="MBD2862335.1"/>
    </source>
</evidence>
<keyword evidence="6" id="KW-1185">Reference proteome</keyword>
<evidence type="ECO:0000313" key="6">
    <source>
        <dbReference type="Proteomes" id="UP000639396"/>
    </source>
</evidence>
<keyword evidence="1" id="KW-0677">Repeat</keyword>